<keyword evidence="3" id="KW-1185">Reference proteome</keyword>
<name>A0A1G5JU71_9FLAO</name>
<evidence type="ECO:0000313" key="3">
    <source>
        <dbReference type="Proteomes" id="UP000199354"/>
    </source>
</evidence>
<dbReference type="OrthoDB" id="1522859at2"/>
<dbReference type="AlphaFoldDB" id="A0A1G5JU71"/>
<dbReference type="STRING" id="490189.SAMN02927903_02914"/>
<dbReference type="Pfam" id="PF03544">
    <property type="entry name" value="TonB_C"/>
    <property type="match status" value="2"/>
</dbReference>
<dbReference type="GO" id="GO:0031992">
    <property type="term" value="F:energy transducer activity"/>
    <property type="evidence" value="ECO:0007669"/>
    <property type="project" value="TreeGrafter"/>
</dbReference>
<accession>A0A1G5JU71</accession>
<dbReference type="Gene3D" id="3.30.1150.10">
    <property type="match status" value="2"/>
</dbReference>
<dbReference type="RefSeq" id="WP_091145768.1">
    <property type="nucleotide sequence ID" value="NZ_FMVF01000016.1"/>
</dbReference>
<dbReference type="InterPro" id="IPR037682">
    <property type="entry name" value="TonB_C"/>
</dbReference>
<dbReference type="Proteomes" id="UP000199354">
    <property type="component" value="Unassembled WGS sequence"/>
</dbReference>
<dbReference type="GO" id="GO:0098797">
    <property type="term" value="C:plasma membrane protein complex"/>
    <property type="evidence" value="ECO:0007669"/>
    <property type="project" value="TreeGrafter"/>
</dbReference>
<dbReference type="InterPro" id="IPR051045">
    <property type="entry name" value="TonB-dependent_transducer"/>
</dbReference>
<gene>
    <name evidence="2" type="ORF">SAMN02927903_02914</name>
</gene>
<dbReference type="GO" id="GO:0055085">
    <property type="term" value="P:transmembrane transport"/>
    <property type="evidence" value="ECO:0007669"/>
    <property type="project" value="InterPro"/>
</dbReference>
<feature type="domain" description="TonB C-terminal" evidence="1">
    <location>
        <begin position="59"/>
        <end position="119"/>
    </location>
</feature>
<dbReference type="PANTHER" id="PTHR33446:SF2">
    <property type="entry name" value="PROTEIN TONB"/>
    <property type="match status" value="1"/>
</dbReference>
<evidence type="ECO:0000259" key="1">
    <source>
        <dbReference type="Pfam" id="PF03544"/>
    </source>
</evidence>
<sequence>MKKATWLLLLLTQLSWSQTKDVYTFQEVQIKPIFPGGMSFFNQFVAENFVVPKDTLFKGGKMLVDFVIDTTGTLTDIRVLRDIGFKTADQAKYILSQSEKWIPGKQDGKPVKVHYAMPIVLPAYEGPGPLFDHKSIEKGPEYPGGMNAFYQLIMQNFRPPMDENLKGKILASFVVEADGSLSEKKIIKDIGHGAGAELLRVLDLSEKWIPGEKDGNPVRVQYTIPINIGGPE</sequence>
<dbReference type="PANTHER" id="PTHR33446">
    <property type="entry name" value="PROTEIN TONB-RELATED"/>
    <property type="match status" value="1"/>
</dbReference>
<proteinExistence type="predicted"/>
<organism evidence="2 3">
    <name type="scientific">Flavobacterium caeni</name>
    <dbReference type="NCBI Taxonomy" id="490189"/>
    <lineage>
        <taxon>Bacteria</taxon>
        <taxon>Pseudomonadati</taxon>
        <taxon>Bacteroidota</taxon>
        <taxon>Flavobacteriia</taxon>
        <taxon>Flavobacteriales</taxon>
        <taxon>Flavobacteriaceae</taxon>
        <taxon>Flavobacterium</taxon>
    </lineage>
</organism>
<feature type="domain" description="TonB C-terminal" evidence="1">
    <location>
        <begin position="163"/>
        <end position="227"/>
    </location>
</feature>
<protein>
    <submittedName>
        <fullName evidence="2">TonB protein C-terminal</fullName>
    </submittedName>
</protein>
<dbReference type="SUPFAM" id="SSF74653">
    <property type="entry name" value="TolA/TonB C-terminal domain"/>
    <property type="match status" value="2"/>
</dbReference>
<dbReference type="EMBL" id="FMVF01000016">
    <property type="protein sequence ID" value="SCY91877.1"/>
    <property type="molecule type" value="Genomic_DNA"/>
</dbReference>
<evidence type="ECO:0000313" key="2">
    <source>
        <dbReference type="EMBL" id="SCY91877.1"/>
    </source>
</evidence>
<reference evidence="2 3" key="1">
    <citation type="submission" date="2016-10" db="EMBL/GenBank/DDBJ databases">
        <authorList>
            <person name="de Groot N.N."/>
        </authorList>
    </citation>
    <scope>NUCLEOTIDE SEQUENCE [LARGE SCALE GENOMIC DNA]</scope>
    <source>
        <strain evidence="2 3">CGMCC 1.7031</strain>
    </source>
</reference>